<dbReference type="EMBL" id="LAZR01001416">
    <property type="protein sequence ID" value="KKN45015.1"/>
    <property type="molecule type" value="Genomic_DNA"/>
</dbReference>
<organism evidence="1">
    <name type="scientific">marine sediment metagenome</name>
    <dbReference type="NCBI Taxonomy" id="412755"/>
    <lineage>
        <taxon>unclassified sequences</taxon>
        <taxon>metagenomes</taxon>
        <taxon>ecological metagenomes</taxon>
    </lineage>
</organism>
<protein>
    <recommendedName>
        <fullName evidence="2">Major tropism determinant N-terminal domain-containing protein</fullName>
    </recommendedName>
</protein>
<reference evidence="1" key="1">
    <citation type="journal article" date="2015" name="Nature">
        <title>Complex archaea that bridge the gap between prokaryotes and eukaryotes.</title>
        <authorList>
            <person name="Spang A."/>
            <person name="Saw J.H."/>
            <person name="Jorgensen S.L."/>
            <person name="Zaremba-Niedzwiedzka K."/>
            <person name="Martijn J."/>
            <person name="Lind A.E."/>
            <person name="van Eijk R."/>
            <person name="Schleper C."/>
            <person name="Guy L."/>
            <person name="Ettema T.J."/>
        </authorList>
    </citation>
    <scope>NUCLEOTIDE SEQUENCE</scope>
</reference>
<proteinExistence type="predicted"/>
<name>A0A0F9QLF8_9ZZZZ</name>
<accession>A0A0F9QLF8</accession>
<gene>
    <name evidence="1" type="ORF">LCGC14_0687270</name>
</gene>
<evidence type="ECO:0000313" key="1">
    <source>
        <dbReference type="EMBL" id="KKN45015.1"/>
    </source>
</evidence>
<evidence type="ECO:0008006" key="2">
    <source>
        <dbReference type="Google" id="ProtNLM"/>
    </source>
</evidence>
<comment type="caution">
    <text evidence="1">The sequence shown here is derived from an EMBL/GenBank/DDBJ whole genome shotgun (WGS) entry which is preliminary data.</text>
</comment>
<sequence length="278" mass="28660">MTQLNGKQVLSRSILPDKLKNLPWKEAVVAASTGNLDLSSMPATVDGATIDAGDRFLAKDQTDTTQNGIYVSAGSGEAAVRATDAATTAELNRAAVGVVEGTTNTGTVWEQTTANPTVDASAIVWDLFGTDLEAGEGIEFVGKEITVLAGDGSVEVDAAGVKAAVPYIYDKELIPAATAADTDYEATGIAIDRTPAGDSYVEVNVNGVQQHLADSDRDAGDCYFSDDAGASAKAVADIAAGDALFWNGAVAKFKLDVTDAIDLNYNVVQATDSSSSLV</sequence>
<dbReference type="AlphaFoldDB" id="A0A0F9QLF8"/>